<reference evidence="2 3" key="1">
    <citation type="submission" date="2017-11" db="EMBL/GenBank/DDBJ databases">
        <title>De novo assembly and phasing of dikaryotic genomes from two isolates of Puccinia coronata f. sp. avenae, the causal agent of oat crown rust.</title>
        <authorList>
            <person name="Miller M.E."/>
            <person name="Zhang Y."/>
            <person name="Omidvar V."/>
            <person name="Sperschneider J."/>
            <person name="Schwessinger B."/>
            <person name="Raley C."/>
            <person name="Palmer J.M."/>
            <person name="Garnica D."/>
            <person name="Upadhyaya N."/>
            <person name="Rathjen J."/>
            <person name="Taylor J.M."/>
            <person name="Park R.F."/>
            <person name="Dodds P.N."/>
            <person name="Hirsch C.D."/>
            <person name="Kianian S.F."/>
            <person name="Figueroa M."/>
        </authorList>
    </citation>
    <scope>NUCLEOTIDE SEQUENCE [LARGE SCALE GENOMIC DNA]</scope>
    <source>
        <strain evidence="2">12NC29</strain>
    </source>
</reference>
<keyword evidence="1" id="KW-0812">Transmembrane</keyword>
<gene>
    <name evidence="2" type="ORF">PCANC_27546</name>
</gene>
<protein>
    <submittedName>
        <fullName evidence="2">Uncharacterized protein</fullName>
    </submittedName>
</protein>
<sequence length="60" mass="7211">MTEKMVSFLVWAALDWGLWSILFIAINFFQRIGFIVVVFFVFRFRFKQFLQETASFACVF</sequence>
<accession>A0A2N5RWX0</accession>
<evidence type="ECO:0000313" key="3">
    <source>
        <dbReference type="Proteomes" id="UP000235388"/>
    </source>
</evidence>
<feature type="transmembrane region" description="Helical" evidence="1">
    <location>
        <begin position="16"/>
        <end position="42"/>
    </location>
</feature>
<dbReference type="EMBL" id="PGCJ01001432">
    <property type="protein sequence ID" value="PLW05478.1"/>
    <property type="molecule type" value="Genomic_DNA"/>
</dbReference>
<comment type="caution">
    <text evidence="2">The sequence shown here is derived from an EMBL/GenBank/DDBJ whole genome shotgun (WGS) entry which is preliminary data.</text>
</comment>
<organism evidence="2 3">
    <name type="scientific">Puccinia coronata f. sp. avenae</name>
    <dbReference type="NCBI Taxonomy" id="200324"/>
    <lineage>
        <taxon>Eukaryota</taxon>
        <taxon>Fungi</taxon>
        <taxon>Dikarya</taxon>
        <taxon>Basidiomycota</taxon>
        <taxon>Pucciniomycotina</taxon>
        <taxon>Pucciniomycetes</taxon>
        <taxon>Pucciniales</taxon>
        <taxon>Pucciniaceae</taxon>
        <taxon>Puccinia</taxon>
    </lineage>
</organism>
<name>A0A2N5RWX0_9BASI</name>
<evidence type="ECO:0000256" key="1">
    <source>
        <dbReference type="SAM" id="Phobius"/>
    </source>
</evidence>
<keyword evidence="1" id="KW-1133">Transmembrane helix</keyword>
<keyword evidence="1" id="KW-0472">Membrane</keyword>
<evidence type="ECO:0000313" key="2">
    <source>
        <dbReference type="EMBL" id="PLW05478.1"/>
    </source>
</evidence>
<proteinExistence type="predicted"/>
<keyword evidence="3" id="KW-1185">Reference proteome</keyword>
<dbReference type="Proteomes" id="UP000235388">
    <property type="component" value="Unassembled WGS sequence"/>
</dbReference>
<dbReference type="AlphaFoldDB" id="A0A2N5RWX0"/>